<dbReference type="Gene3D" id="3.90.25.10">
    <property type="entry name" value="UDP-galactose 4-epimerase, domain 1"/>
    <property type="match status" value="1"/>
</dbReference>
<dbReference type="InterPro" id="IPR001509">
    <property type="entry name" value="Epimerase_deHydtase"/>
</dbReference>
<gene>
    <name evidence="3" type="ORF">A3G58_00975</name>
</gene>
<dbReference type="Proteomes" id="UP000177801">
    <property type="component" value="Unassembled WGS sequence"/>
</dbReference>
<dbReference type="PANTHER" id="PTHR43000">
    <property type="entry name" value="DTDP-D-GLUCOSE 4,6-DEHYDRATASE-RELATED"/>
    <property type="match status" value="1"/>
</dbReference>
<reference evidence="3 4" key="1">
    <citation type="journal article" date="2016" name="Nat. Commun.">
        <title>Thousands of microbial genomes shed light on interconnected biogeochemical processes in an aquifer system.</title>
        <authorList>
            <person name="Anantharaman K."/>
            <person name="Brown C.T."/>
            <person name="Hug L.A."/>
            <person name="Sharon I."/>
            <person name="Castelle C.J."/>
            <person name="Probst A.J."/>
            <person name="Thomas B.C."/>
            <person name="Singh A."/>
            <person name="Wilkins M.J."/>
            <person name="Karaoz U."/>
            <person name="Brodie E.L."/>
            <person name="Williams K.H."/>
            <person name="Hubbard S.S."/>
            <person name="Banfield J.F."/>
        </authorList>
    </citation>
    <scope>NUCLEOTIDE SEQUENCE [LARGE SCALE GENOMIC DNA]</scope>
</reference>
<accession>A0A1G1ZEQ0</accession>
<dbReference type="InterPro" id="IPR036291">
    <property type="entry name" value="NAD(P)-bd_dom_sf"/>
</dbReference>
<dbReference type="Gene3D" id="3.40.50.720">
    <property type="entry name" value="NAD(P)-binding Rossmann-like Domain"/>
    <property type="match status" value="1"/>
</dbReference>
<name>A0A1G1ZEQ0_9BACT</name>
<evidence type="ECO:0000259" key="2">
    <source>
        <dbReference type="Pfam" id="PF01370"/>
    </source>
</evidence>
<dbReference type="Pfam" id="PF01370">
    <property type="entry name" value="Epimerase"/>
    <property type="match status" value="1"/>
</dbReference>
<evidence type="ECO:0000313" key="4">
    <source>
        <dbReference type="Proteomes" id="UP000177801"/>
    </source>
</evidence>
<proteinExistence type="inferred from homology"/>
<dbReference type="EMBL" id="MHJD01000006">
    <property type="protein sequence ID" value="OGY62646.1"/>
    <property type="molecule type" value="Genomic_DNA"/>
</dbReference>
<comment type="similarity">
    <text evidence="1">Belongs to the NAD(P)-dependent epimerase/dehydratase family.</text>
</comment>
<evidence type="ECO:0000313" key="3">
    <source>
        <dbReference type="EMBL" id="OGY62646.1"/>
    </source>
</evidence>
<dbReference type="SUPFAM" id="SSF51735">
    <property type="entry name" value="NAD(P)-binding Rossmann-fold domains"/>
    <property type="match status" value="1"/>
</dbReference>
<dbReference type="AlphaFoldDB" id="A0A1G1ZEQ0"/>
<protein>
    <recommendedName>
        <fullName evidence="2">NAD-dependent epimerase/dehydratase domain-containing protein</fullName>
    </recommendedName>
</protein>
<feature type="domain" description="NAD-dependent epimerase/dehydratase" evidence="2">
    <location>
        <begin position="3"/>
        <end position="235"/>
    </location>
</feature>
<organism evidence="3 4">
    <name type="scientific">Candidatus Colwellbacteria bacterium RIFCSPLOWO2_12_FULL_46_17</name>
    <dbReference type="NCBI Taxonomy" id="1797695"/>
    <lineage>
        <taxon>Bacteria</taxon>
        <taxon>Candidatus Colwelliibacteriota</taxon>
    </lineage>
</organism>
<sequence length="303" mass="32863">MKILVTGGAGFIGSHVVDRYVDLGHEVAVIDNLSTGFEKNLNAKAKFFKADIRELEKIYEIVGDFKPDVINHHAALAEVTKSIENPSDTLAVNVMGTANVLLAGGKASIKHFIFSSTGGAIYGDPVHLPADESCKPAPLSPYGLSKLLGENIIEFYARIYGLTYTIFRYSNVYGPRQNPGGEAGVVAIFTNLIKSGTRPTIFGDGSKTRDYVYVGDIVSANELALDTTENNLLNLGWGKEISDQEIFDAIASALNFSEDSIYAPFREGEVSKISLDSTKARKILGWVPKVNITEGINITTKCY</sequence>
<evidence type="ECO:0000256" key="1">
    <source>
        <dbReference type="ARBA" id="ARBA00007637"/>
    </source>
</evidence>
<comment type="caution">
    <text evidence="3">The sequence shown here is derived from an EMBL/GenBank/DDBJ whole genome shotgun (WGS) entry which is preliminary data.</text>
</comment>